<dbReference type="InterPro" id="IPR010065">
    <property type="entry name" value="AA_ABC_transptr_permease_3TM"/>
</dbReference>
<name>A0ABT9SGS1_9BURK</name>
<dbReference type="InterPro" id="IPR043429">
    <property type="entry name" value="ArtM/GltK/GlnP/TcyL/YhdX-like"/>
</dbReference>
<feature type="transmembrane region" description="Helical" evidence="8">
    <location>
        <begin position="277"/>
        <end position="302"/>
    </location>
</feature>
<evidence type="ECO:0000313" key="10">
    <source>
        <dbReference type="EMBL" id="MDP9903003.1"/>
    </source>
</evidence>
<dbReference type="InterPro" id="IPR000515">
    <property type="entry name" value="MetI-like"/>
</dbReference>
<feature type="domain" description="ABC transmembrane type-1" evidence="9">
    <location>
        <begin position="150"/>
        <end position="343"/>
    </location>
</feature>
<evidence type="ECO:0000256" key="2">
    <source>
        <dbReference type="ARBA" id="ARBA00010072"/>
    </source>
</evidence>
<feature type="transmembrane region" description="Helical" evidence="8">
    <location>
        <begin position="47"/>
        <end position="68"/>
    </location>
</feature>
<accession>A0ABT9SGS1</accession>
<keyword evidence="5 8" id="KW-0812">Transmembrane</keyword>
<reference evidence="10 11" key="1">
    <citation type="submission" date="2023-07" db="EMBL/GenBank/DDBJ databases">
        <title>Sorghum-associated microbial communities from plants grown in Nebraska, USA.</title>
        <authorList>
            <person name="Schachtman D."/>
        </authorList>
    </citation>
    <scope>NUCLEOTIDE SEQUENCE [LARGE SCALE GENOMIC DNA]</scope>
    <source>
        <strain evidence="10 11">DS1607</strain>
    </source>
</reference>
<comment type="similarity">
    <text evidence="2">Belongs to the binding-protein-dependent transport system permease family. HisMQ subfamily.</text>
</comment>
<evidence type="ECO:0000313" key="11">
    <source>
        <dbReference type="Proteomes" id="UP001226867"/>
    </source>
</evidence>
<dbReference type="NCBIfam" id="TIGR01726">
    <property type="entry name" value="HEQRo_perm_3TM"/>
    <property type="match status" value="1"/>
</dbReference>
<evidence type="ECO:0000256" key="6">
    <source>
        <dbReference type="ARBA" id="ARBA00022989"/>
    </source>
</evidence>
<feature type="transmembrane region" description="Helical" evidence="8">
    <location>
        <begin position="150"/>
        <end position="173"/>
    </location>
</feature>
<evidence type="ECO:0000259" key="9">
    <source>
        <dbReference type="PROSITE" id="PS50928"/>
    </source>
</evidence>
<comment type="caution">
    <text evidence="10">The sequence shown here is derived from an EMBL/GenBank/DDBJ whole genome shotgun (WGS) entry which is preliminary data.</text>
</comment>
<keyword evidence="6 8" id="KW-1133">Transmembrane helix</keyword>
<proteinExistence type="inferred from homology"/>
<evidence type="ECO:0000256" key="8">
    <source>
        <dbReference type="RuleBase" id="RU363032"/>
    </source>
</evidence>
<dbReference type="SUPFAM" id="SSF161098">
    <property type="entry name" value="MetI-like"/>
    <property type="match status" value="1"/>
</dbReference>
<dbReference type="PROSITE" id="PS50928">
    <property type="entry name" value="ABC_TM1"/>
    <property type="match status" value="1"/>
</dbReference>
<dbReference type="RefSeq" id="WP_307692733.1">
    <property type="nucleotide sequence ID" value="NZ_JAUSRO010000027.1"/>
</dbReference>
<dbReference type="Gene3D" id="1.10.3720.10">
    <property type="entry name" value="MetI-like"/>
    <property type="match status" value="1"/>
</dbReference>
<keyword evidence="4" id="KW-1003">Cell membrane</keyword>
<dbReference type="CDD" id="cd06261">
    <property type="entry name" value="TM_PBP2"/>
    <property type="match status" value="1"/>
</dbReference>
<feature type="transmembrane region" description="Helical" evidence="8">
    <location>
        <begin position="221"/>
        <end position="240"/>
    </location>
</feature>
<feature type="transmembrane region" description="Helical" evidence="8">
    <location>
        <begin position="322"/>
        <end position="343"/>
    </location>
</feature>
<comment type="subcellular location">
    <subcellularLocation>
        <location evidence="1">Cell inner membrane</location>
        <topology evidence="1">Multi-pass membrane protein</topology>
    </subcellularLocation>
    <subcellularLocation>
        <location evidence="8">Cell membrane</location>
        <topology evidence="8">Multi-pass membrane protein</topology>
    </subcellularLocation>
</comment>
<keyword evidence="7 8" id="KW-0472">Membrane</keyword>
<protein>
    <submittedName>
        <fullName evidence="10">General L-amino acid transport system permease protein</fullName>
    </submittedName>
</protein>
<feature type="transmembrane region" description="Helical" evidence="8">
    <location>
        <begin position="185"/>
        <end position="209"/>
    </location>
</feature>
<feature type="transmembrane region" description="Helical" evidence="8">
    <location>
        <begin position="126"/>
        <end position="144"/>
    </location>
</feature>
<organism evidence="10 11">
    <name type="scientific">Variovorax ginsengisoli</name>
    <dbReference type="NCBI Taxonomy" id="363844"/>
    <lineage>
        <taxon>Bacteria</taxon>
        <taxon>Pseudomonadati</taxon>
        <taxon>Pseudomonadota</taxon>
        <taxon>Betaproteobacteria</taxon>
        <taxon>Burkholderiales</taxon>
        <taxon>Comamonadaceae</taxon>
        <taxon>Variovorax</taxon>
    </lineage>
</organism>
<evidence type="ECO:0000256" key="3">
    <source>
        <dbReference type="ARBA" id="ARBA00022448"/>
    </source>
</evidence>
<keyword evidence="11" id="KW-1185">Reference proteome</keyword>
<evidence type="ECO:0000256" key="1">
    <source>
        <dbReference type="ARBA" id="ARBA00004429"/>
    </source>
</evidence>
<dbReference type="Proteomes" id="UP001226867">
    <property type="component" value="Unassembled WGS sequence"/>
</dbReference>
<gene>
    <name evidence="10" type="ORF">J2W36_005284</name>
</gene>
<dbReference type="InterPro" id="IPR035906">
    <property type="entry name" value="MetI-like_sf"/>
</dbReference>
<dbReference type="PANTHER" id="PTHR30614">
    <property type="entry name" value="MEMBRANE COMPONENT OF AMINO ACID ABC TRANSPORTER"/>
    <property type="match status" value="1"/>
</dbReference>
<evidence type="ECO:0000256" key="5">
    <source>
        <dbReference type="ARBA" id="ARBA00022692"/>
    </source>
</evidence>
<evidence type="ECO:0000256" key="7">
    <source>
        <dbReference type="ARBA" id="ARBA00023136"/>
    </source>
</evidence>
<evidence type="ECO:0000256" key="4">
    <source>
        <dbReference type="ARBA" id="ARBA00022475"/>
    </source>
</evidence>
<dbReference type="PANTHER" id="PTHR30614:SF41">
    <property type="entry name" value="INNER MEMBRANE AMINO-ACID ABC TRANSPORTER PERMEASE PROTEIN YHDY"/>
    <property type="match status" value="1"/>
</dbReference>
<dbReference type="Pfam" id="PF00528">
    <property type="entry name" value="BPD_transp_1"/>
    <property type="match status" value="1"/>
</dbReference>
<sequence length="355" mass="38503">MTLIVVPVCLWALIGLLWWSFTAAQWQVVSDNLRVFMVGTFPAEMIWRAWLCALILALLCGATLGWVVPPPSDAPLWRVGAFMLVTAMGAAAATPTLGWVLGCATSALCGWGTMSPRSPVRKLLPFGWGAGLIAMAMLLLPAGTERWGGLMVSVLVTLLASILSVPLGIGLALGRRSRFASARILCTGYIELMRSLPLILIVYWVWIVMPLLVPDTAVPDLFRGLLGFVLFFAAYVAEYVRSGLQSVPKGQIEAAGSLGMSPMQINRDIVLPQATRVVMPALVGNVLDIFNTVPLLFIIGLTDFLRAGQMVLINPQSGGRNYEIYLFMFAVYLGIASIITYGARRLEARMATGQR</sequence>
<keyword evidence="3 8" id="KW-0813">Transport</keyword>
<dbReference type="EMBL" id="JAUSRO010000027">
    <property type="protein sequence ID" value="MDP9903003.1"/>
    <property type="molecule type" value="Genomic_DNA"/>
</dbReference>